<evidence type="ECO:0000313" key="5">
    <source>
        <dbReference type="EMBL" id="KAF5710333.1"/>
    </source>
</evidence>
<evidence type="ECO:0000256" key="1">
    <source>
        <dbReference type="ARBA" id="ARBA00005725"/>
    </source>
</evidence>
<dbReference type="GO" id="GO:0016491">
    <property type="term" value="F:oxidoreductase activity"/>
    <property type="evidence" value="ECO:0007669"/>
    <property type="project" value="UniProtKB-KW"/>
</dbReference>
<dbReference type="InterPro" id="IPR036291">
    <property type="entry name" value="NAD(P)-bd_dom_sf"/>
</dbReference>
<keyword evidence="6" id="KW-1185">Reference proteome</keyword>
<dbReference type="Gene3D" id="3.90.25.10">
    <property type="entry name" value="UDP-galactose 4-epimerase, domain 1"/>
    <property type="match status" value="1"/>
</dbReference>
<evidence type="ECO:0000259" key="4">
    <source>
        <dbReference type="Pfam" id="PF05368"/>
    </source>
</evidence>
<evidence type="ECO:0000256" key="3">
    <source>
        <dbReference type="ARBA" id="ARBA00023002"/>
    </source>
</evidence>
<gene>
    <name evidence="5" type="ORF">FGLOB1_5549</name>
</gene>
<evidence type="ECO:0000256" key="2">
    <source>
        <dbReference type="ARBA" id="ARBA00022857"/>
    </source>
</evidence>
<dbReference type="SUPFAM" id="SSF51735">
    <property type="entry name" value="NAD(P)-binding Rossmann-fold domains"/>
    <property type="match status" value="1"/>
</dbReference>
<reference evidence="5 6" key="1">
    <citation type="submission" date="2020-05" db="EMBL/GenBank/DDBJ databases">
        <title>Identification and distribution of gene clusters putatively required for synthesis of sphingolipid metabolism inhibitors in phylogenetically diverse species of the filamentous fungus Fusarium.</title>
        <authorList>
            <person name="Kim H.-S."/>
            <person name="Busman M."/>
            <person name="Brown D.W."/>
            <person name="Divon H."/>
            <person name="Uhlig S."/>
            <person name="Proctor R.H."/>
        </authorList>
    </citation>
    <scope>NUCLEOTIDE SEQUENCE [LARGE SCALE GENOMIC DNA]</scope>
    <source>
        <strain evidence="5 6">NRRL 26131</strain>
    </source>
</reference>
<dbReference type="EMBL" id="JAAQPF010000221">
    <property type="protein sequence ID" value="KAF5710333.1"/>
    <property type="molecule type" value="Genomic_DNA"/>
</dbReference>
<dbReference type="PANTHER" id="PTHR47706:SF4">
    <property type="entry name" value="NMRA-LIKE DOMAIN-CONTAINING PROTEIN"/>
    <property type="match status" value="1"/>
</dbReference>
<keyword evidence="3" id="KW-0560">Oxidoreductase</keyword>
<evidence type="ECO:0000313" key="6">
    <source>
        <dbReference type="Proteomes" id="UP000532311"/>
    </source>
</evidence>
<dbReference type="Proteomes" id="UP000532311">
    <property type="component" value="Unassembled WGS sequence"/>
</dbReference>
<dbReference type="AlphaFoldDB" id="A0A8H5YD20"/>
<proteinExistence type="inferred from homology"/>
<keyword evidence="2" id="KW-0521">NADP</keyword>
<comment type="similarity">
    <text evidence="1">Belongs to the NmrA-type oxidoreductase family. Isoflavone reductase subfamily.</text>
</comment>
<comment type="caution">
    <text evidence="5">The sequence shown here is derived from an EMBL/GenBank/DDBJ whole genome shotgun (WGS) entry which is preliminary data.</text>
</comment>
<accession>A0A8H5YD20</accession>
<dbReference type="InterPro" id="IPR051609">
    <property type="entry name" value="NmrA/Isoflavone_reductase-like"/>
</dbReference>
<sequence>MAVAIAGGTGGLGRALVDAIKAQGKHEVIVLSRRAKAGKNTAGLEESLGSRVATVDYSNVDSLSKTLEEGNVEIVISAVNNISGDNSPEINLIRAADKSKTTKRFIPSYFGTPYSSEQYESFPPAMAKKAATEQLEATSLEWTKVYNGYFLDYYGTPKLKSYMDDVSFFIDMRNNVAALPGSGDVPVVFTHSFDVARFVAAALDLAAWEQTSWIVGDRISWNELAKQAQEVKGVPFHVTHDSIKTLEKGVITELPSHPELYEFYPKEHLQGFIAAFGVMCERGQANFTPNRTLNDAFPDIKPMTAREVLEKGWAPGKQ</sequence>
<organism evidence="5 6">
    <name type="scientific">Fusarium globosum</name>
    <dbReference type="NCBI Taxonomy" id="78864"/>
    <lineage>
        <taxon>Eukaryota</taxon>
        <taxon>Fungi</taxon>
        <taxon>Dikarya</taxon>
        <taxon>Ascomycota</taxon>
        <taxon>Pezizomycotina</taxon>
        <taxon>Sordariomycetes</taxon>
        <taxon>Hypocreomycetidae</taxon>
        <taxon>Hypocreales</taxon>
        <taxon>Nectriaceae</taxon>
        <taxon>Fusarium</taxon>
        <taxon>Fusarium fujikuroi species complex</taxon>
    </lineage>
</organism>
<dbReference type="Pfam" id="PF05368">
    <property type="entry name" value="NmrA"/>
    <property type="match status" value="1"/>
</dbReference>
<dbReference type="PANTHER" id="PTHR47706">
    <property type="entry name" value="NMRA-LIKE FAMILY PROTEIN"/>
    <property type="match status" value="1"/>
</dbReference>
<feature type="domain" description="NmrA-like" evidence="4">
    <location>
        <begin position="3"/>
        <end position="250"/>
    </location>
</feature>
<name>A0A8H5YD20_9HYPO</name>
<protein>
    <submittedName>
        <fullName evidence="5">Nmra-like family</fullName>
    </submittedName>
</protein>
<dbReference type="Gene3D" id="3.40.50.720">
    <property type="entry name" value="NAD(P)-binding Rossmann-like Domain"/>
    <property type="match status" value="1"/>
</dbReference>
<dbReference type="InterPro" id="IPR008030">
    <property type="entry name" value="NmrA-like"/>
</dbReference>